<evidence type="ECO:0000313" key="8">
    <source>
        <dbReference type="EMBL" id="MBM7592091.1"/>
    </source>
</evidence>
<evidence type="ECO:0000256" key="1">
    <source>
        <dbReference type="ARBA" id="ARBA00007074"/>
    </source>
</evidence>
<dbReference type="EMBL" id="JAFBEB010000019">
    <property type="protein sequence ID" value="MBM7592091.1"/>
    <property type="molecule type" value="Genomic_DNA"/>
</dbReference>
<feature type="chain" id="PRO_5037787730" evidence="6">
    <location>
        <begin position="28"/>
        <end position="241"/>
    </location>
</feature>
<dbReference type="PANTHER" id="PTHR47053:SF1">
    <property type="entry name" value="MUREIN DD-ENDOPEPTIDASE MEPH-RELATED"/>
    <property type="match status" value="1"/>
</dbReference>
<evidence type="ECO:0000313" key="9">
    <source>
        <dbReference type="Proteomes" id="UP000717624"/>
    </source>
</evidence>
<keyword evidence="6" id="KW-0732">Signal</keyword>
<keyword evidence="9" id="KW-1185">Reference proteome</keyword>
<dbReference type="PANTHER" id="PTHR47053">
    <property type="entry name" value="MUREIN DD-ENDOPEPTIDASE MEPH-RELATED"/>
    <property type="match status" value="1"/>
</dbReference>
<dbReference type="Pfam" id="PF00877">
    <property type="entry name" value="NLPC_P60"/>
    <property type="match status" value="1"/>
</dbReference>
<dbReference type="InterPro" id="IPR000064">
    <property type="entry name" value="NLP_P60_dom"/>
</dbReference>
<evidence type="ECO:0000256" key="3">
    <source>
        <dbReference type="ARBA" id="ARBA00022801"/>
    </source>
</evidence>
<dbReference type="PROSITE" id="PS51935">
    <property type="entry name" value="NLPC_P60"/>
    <property type="match status" value="1"/>
</dbReference>
<dbReference type="Proteomes" id="UP000717624">
    <property type="component" value="Unassembled WGS sequence"/>
</dbReference>
<dbReference type="GO" id="GO:0008234">
    <property type="term" value="F:cysteine-type peptidase activity"/>
    <property type="evidence" value="ECO:0007669"/>
    <property type="project" value="UniProtKB-KW"/>
</dbReference>
<keyword evidence="2" id="KW-0645">Protease</keyword>
<comment type="similarity">
    <text evidence="1">Belongs to the peptidase C40 family.</text>
</comment>
<feature type="signal peptide" evidence="6">
    <location>
        <begin position="1"/>
        <end position="27"/>
    </location>
</feature>
<dbReference type="InterPro" id="IPR038765">
    <property type="entry name" value="Papain-like_cys_pep_sf"/>
</dbReference>
<evidence type="ECO:0000256" key="5">
    <source>
        <dbReference type="SAM" id="MobiDB-lite"/>
    </source>
</evidence>
<gene>
    <name evidence="8" type="ORF">JOD01_003743</name>
</gene>
<feature type="domain" description="NlpC/P60" evidence="7">
    <location>
        <begin position="115"/>
        <end position="241"/>
    </location>
</feature>
<dbReference type="Gene3D" id="3.90.1720.10">
    <property type="entry name" value="endopeptidase domain like (from Nostoc punctiforme)"/>
    <property type="match status" value="1"/>
</dbReference>
<sequence>MKKWTTTALSTLVLGASLFTVNGQASAATTDTANVTSYQVNEATTNSFFNQNNFLNYFYSHNRYFSQPAAPTEVPQAAPVKRTDRRKAPQATPVKQPEHNETIAKPVQQDSQATGSIGDQVIEAGKKYLGTPYRFGASSNTTSAFDCSSFTQRAFKDIGISLPRNSRQQSTVGETVSIDQLQKGDLVFFRTAGSSSSRITHVAIYAGNNQLLHTFGDPGVTFTKFAGTNWEKRFVTARRVS</sequence>
<evidence type="ECO:0000256" key="2">
    <source>
        <dbReference type="ARBA" id="ARBA00022670"/>
    </source>
</evidence>
<dbReference type="GO" id="GO:0006508">
    <property type="term" value="P:proteolysis"/>
    <property type="evidence" value="ECO:0007669"/>
    <property type="project" value="UniProtKB-KW"/>
</dbReference>
<evidence type="ECO:0000256" key="4">
    <source>
        <dbReference type="ARBA" id="ARBA00022807"/>
    </source>
</evidence>
<accession>A0A938Y2I5</accession>
<feature type="region of interest" description="Disordered" evidence="5">
    <location>
        <begin position="70"/>
        <end position="101"/>
    </location>
</feature>
<dbReference type="AlphaFoldDB" id="A0A938Y2I5"/>
<proteinExistence type="inferred from homology"/>
<organism evidence="8 9">
    <name type="scientific">Brevibacillus fulvus</name>
    <dbReference type="NCBI Taxonomy" id="1125967"/>
    <lineage>
        <taxon>Bacteria</taxon>
        <taxon>Bacillati</taxon>
        <taxon>Bacillota</taxon>
        <taxon>Bacilli</taxon>
        <taxon>Bacillales</taxon>
        <taxon>Paenibacillaceae</taxon>
        <taxon>Brevibacillus</taxon>
    </lineage>
</organism>
<dbReference type="InterPro" id="IPR051202">
    <property type="entry name" value="Peptidase_C40"/>
</dbReference>
<keyword evidence="4" id="KW-0788">Thiol protease</keyword>
<name>A0A938Y2I5_9BACL</name>
<comment type="caution">
    <text evidence="8">The sequence shown here is derived from an EMBL/GenBank/DDBJ whole genome shotgun (WGS) entry which is preliminary data.</text>
</comment>
<protein>
    <submittedName>
        <fullName evidence="8">Cell wall-associated NlpC family hydrolase</fullName>
    </submittedName>
</protein>
<dbReference type="RefSeq" id="WP_239565569.1">
    <property type="nucleotide sequence ID" value="NZ_BAABIN010000008.1"/>
</dbReference>
<evidence type="ECO:0000256" key="6">
    <source>
        <dbReference type="SAM" id="SignalP"/>
    </source>
</evidence>
<evidence type="ECO:0000259" key="7">
    <source>
        <dbReference type="PROSITE" id="PS51935"/>
    </source>
</evidence>
<reference evidence="8" key="1">
    <citation type="submission" date="2021-01" db="EMBL/GenBank/DDBJ databases">
        <title>Genomic Encyclopedia of Type Strains, Phase IV (KMG-IV): sequencing the most valuable type-strain genomes for metagenomic binning, comparative biology and taxonomic classification.</title>
        <authorList>
            <person name="Goeker M."/>
        </authorList>
    </citation>
    <scope>NUCLEOTIDE SEQUENCE</scope>
    <source>
        <strain evidence="8">DSM 25523</strain>
    </source>
</reference>
<dbReference type="SUPFAM" id="SSF54001">
    <property type="entry name" value="Cysteine proteinases"/>
    <property type="match status" value="1"/>
</dbReference>
<keyword evidence="3 8" id="KW-0378">Hydrolase</keyword>